<dbReference type="Gene3D" id="3.30.2320.30">
    <property type="entry name" value="ATP synthase, E subunit, C-terminal"/>
    <property type="match status" value="1"/>
</dbReference>
<dbReference type="InterPro" id="IPR002842">
    <property type="entry name" value="ATPase_V1_Esu"/>
</dbReference>
<evidence type="ECO:0000256" key="4">
    <source>
        <dbReference type="ARBA" id="ARBA00022781"/>
    </source>
</evidence>
<evidence type="ECO:0000256" key="1">
    <source>
        <dbReference type="ARBA" id="ARBA00005901"/>
    </source>
</evidence>
<keyword evidence="7 8" id="KW-0066">ATP synthesis</keyword>
<dbReference type="GO" id="GO:0042777">
    <property type="term" value="P:proton motive force-driven plasma membrane ATP synthesis"/>
    <property type="evidence" value="ECO:0007669"/>
    <property type="project" value="UniProtKB-UniRule"/>
</dbReference>
<dbReference type="Gene3D" id="1.20.5.620">
    <property type="entry name" value="F1F0 ATP synthase subunit B, membrane domain"/>
    <property type="match status" value="1"/>
</dbReference>
<dbReference type="RefSeq" id="WP_004040140.1">
    <property type="nucleotide sequence ID" value="NZ_CM001555.1"/>
</dbReference>
<comment type="subunit">
    <text evidence="8">Has multiple subunits with at least A(3), B(3), C, D, E, F, H, I and proteolipid K(x).</text>
</comment>
<comment type="function">
    <text evidence="8">Component of the A-type ATP synthase that produces ATP from ADP in the presence of a proton gradient across the membrane.</text>
</comment>
<name>J1ASI2_9EURY</name>
<protein>
    <recommendedName>
        <fullName evidence="8">A-type ATP synthase subunit E</fullName>
    </recommendedName>
</protein>
<gene>
    <name evidence="8" type="primary">atpE</name>
    <name evidence="9" type="ORF">Metli_2067</name>
</gene>
<evidence type="ECO:0000256" key="5">
    <source>
        <dbReference type="ARBA" id="ARBA00023065"/>
    </source>
</evidence>
<dbReference type="HOGENOM" id="CLU_120786_0_0_2"/>
<comment type="subcellular location">
    <subcellularLocation>
        <location evidence="8">Cell membrane</location>
        <topology evidence="8">Peripheral membrane protein</topology>
    </subcellularLocation>
</comment>
<evidence type="ECO:0000256" key="6">
    <source>
        <dbReference type="ARBA" id="ARBA00023136"/>
    </source>
</evidence>
<dbReference type="HAMAP" id="MF_00311">
    <property type="entry name" value="ATP_synth_E_arch"/>
    <property type="match status" value="1"/>
</dbReference>
<dbReference type="GO" id="GO:0033178">
    <property type="term" value="C:proton-transporting two-sector ATPase complex, catalytic domain"/>
    <property type="evidence" value="ECO:0007669"/>
    <property type="project" value="InterPro"/>
</dbReference>
<keyword evidence="4 8" id="KW-0375">Hydrogen ion transport</keyword>
<dbReference type="AlphaFoldDB" id="J1ASI2"/>
<dbReference type="GO" id="GO:0005886">
    <property type="term" value="C:plasma membrane"/>
    <property type="evidence" value="ECO:0007669"/>
    <property type="project" value="UniProtKB-SubCell"/>
</dbReference>
<keyword evidence="2 8" id="KW-0813">Transport</keyword>
<accession>J1ASI2</accession>
<dbReference type="STRING" id="28892.Metli_2067"/>
<proteinExistence type="inferred from homology"/>
<organism evidence="9 10">
    <name type="scientific">Methanofollis liminatans DSM 4140</name>
    <dbReference type="NCBI Taxonomy" id="28892"/>
    <lineage>
        <taxon>Archaea</taxon>
        <taxon>Methanobacteriati</taxon>
        <taxon>Methanobacteriota</taxon>
        <taxon>Stenosarchaea group</taxon>
        <taxon>Methanomicrobia</taxon>
        <taxon>Methanomicrobiales</taxon>
        <taxon>Methanomicrobiaceae</taxon>
        <taxon>Methanofollis</taxon>
    </lineage>
</organism>
<reference evidence="9 10" key="1">
    <citation type="submission" date="2011-08" db="EMBL/GenBank/DDBJ databases">
        <title>The complete genome of Methanofollis liminatans DSM 4140.</title>
        <authorList>
            <consortium name="US DOE Joint Genome Institute (JGI-PGF)"/>
            <person name="Lucas S."/>
            <person name="Han J."/>
            <person name="Lapidus A."/>
            <person name="Bruce D."/>
            <person name="Goodwin L."/>
            <person name="Pitluck S."/>
            <person name="Peters L."/>
            <person name="Kyrpides N."/>
            <person name="Mavromatis K."/>
            <person name="Ivanova N."/>
            <person name="Mikhailova N."/>
            <person name="Lu M."/>
            <person name="Detter J.C."/>
            <person name="Tapia R."/>
            <person name="Han C."/>
            <person name="Land M."/>
            <person name="Hauser L."/>
            <person name="Markowitz V."/>
            <person name="Cheng J.-F."/>
            <person name="Hugenholtz P."/>
            <person name="Woyke T."/>
            <person name="Wu D."/>
            <person name="Spring S."/>
            <person name="Schuler E."/>
            <person name="Brambilla E."/>
            <person name="Klenk H.-P."/>
            <person name="Eisen J.A."/>
        </authorList>
    </citation>
    <scope>NUCLEOTIDE SEQUENCE [LARGE SCALE GENOMIC DNA]</scope>
    <source>
        <strain evidence="9 10">DSM 4140</strain>
    </source>
</reference>
<evidence type="ECO:0000313" key="10">
    <source>
        <dbReference type="Proteomes" id="UP000005095"/>
    </source>
</evidence>
<sequence>MGLEAVVGDIKEKGKREVAAVQAETRAEVTRILTEAQERAAGIKQQASEEVERDVQRIINQEVSAANLSVKREMLNAEKDTLGRVHDTVVTRIAGMPATFHEMALRALLPEAAAAVGGGVVYCNARDIPTVKKILAESKELAAFSIGEPISVEGGVVIESADGRMKIDYSYRTFLETVWESGLKDASDILFP</sequence>
<dbReference type="EMBL" id="CM001555">
    <property type="protein sequence ID" value="EJG08008.1"/>
    <property type="molecule type" value="Genomic_DNA"/>
</dbReference>
<dbReference type="SUPFAM" id="SSF160527">
    <property type="entry name" value="V-type ATPase subunit E-like"/>
    <property type="match status" value="1"/>
</dbReference>
<keyword evidence="10" id="KW-1185">Reference proteome</keyword>
<evidence type="ECO:0000256" key="7">
    <source>
        <dbReference type="ARBA" id="ARBA00023310"/>
    </source>
</evidence>
<comment type="similarity">
    <text evidence="1 8">Belongs to the V-ATPase E subunit family.</text>
</comment>
<evidence type="ECO:0000256" key="3">
    <source>
        <dbReference type="ARBA" id="ARBA00022475"/>
    </source>
</evidence>
<dbReference type="OrthoDB" id="4691at2157"/>
<dbReference type="GO" id="GO:0046961">
    <property type="term" value="F:proton-transporting ATPase activity, rotational mechanism"/>
    <property type="evidence" value="ECO:0007669"/>
    <property type="project" value="InterPro"/>
</dbReference>
<dbReference type="InterPro" id="IPR038495">
    <property type="entry name" value="ATPase_E_C"/>
</dbReference>
<keyword evidence="6 8" id="KW-0472">Membrane</keyword>
<dbReference type="GO" id="GO:0046933">
    <property type="term" value="F:proton-transporting ATP synthase activity, rotational mechanism"/>
    <property type="evidence" value="ECO:0007669"/>
    <property type="project" value="UniProtKB-UniRule"/>
</dbReference>
<evidence type="ECO:0000256" key="8">
    <source>
        <dbReference type="HAMAP-Rule" id="MF_00311"/>
    </source>
</evidence>
<dbReference type="Pfam" id="PF01991">
    <property type="entry name" value="vATP-synt_E"/>
    <property type="match status" value="1"/>
</dbReference>
<dbReference type="GO" id="GO:0005524">
    <property type="term" value="F:ATP binding"/>
    <property type="evidence" value="ECO:0007669"/>
    <property type="project" value="UniProtKB-UniRule"/>
</dbReference>
<keyword evidence="5 8" id="KW-0406">Ion transport</keyword>
<keyword evidence="3 8" id="KW-1003">Cell membrane</keyword>
<evidence type="ECO:0000256" key="2">
    <source>
        <dbReference type="ARBA" id="ARBA00022448"/>
    </source>
</evidence>
<dbReference type="Proteomes" id="UP000005095">
    <property type="component" value="Chromosome"/>
</dbReference>
<evidence type="ECO:0000313" key="9">
    <source>
        <dbReference type="EMBL" id="EJG08008.1"/>
    </source>
</evidence>